<protein>
    <submittedName>
        <fullName evidence="1">Uncharacterized protein</fullName>
    </submittedName>
</protein>
<accession>A0A9X6NLZ2</accession>
<dbReference type="AlphaFoldDB" id="A0A9X6NLZ2"/>
<name>A0A9X6NLZ2_HYPEX</name>
<gene>
    <name evidence="1" type="ORF">BV898_19611</name>
</gene>
<keyword evidence="2" id="KW-1185">Reference proteome</keyword>
<dbReference type="Proteomes" id="UP000192578">
    <property type="component" value="Unassembled WGS sequence"/>
</dbReference>
<sequence>MSLLTIGKTSADLPRTKKATLLTRELKLNTVGLRINLLRRSKVSAIVTDGRRIQIGAIVAQTKLDFTKTSICGFKKLKLDKNLDGSCNKAIKRGMSFGIGETRDPL</sequence>
<comment type="caution">
    <text evidence="1">The sequence shown here is derived from an EMBL/GenBank/DDBJ whole genome shotgun (WGS) entry which is preliminary data.</text>
</comment>
<reference evidence="2" key="1">
    <citation type="submission" date="2017-01" db="EMBL/GenBank/DDBJ databases">
        <title>Comparative genomics of anhydrobiosis in the tardigrade Hypsibius dujardini.</title>
        <authorList>
            <person name="Yoshida Y."/>
            <person name="Koutsovoulos G."/>
            <person name="Laetsch D."/>
            <person name="Stevens L."/>
            <person name="Kumar S."/>
            <person name="Horikawa D."/>
            <person name="Ishino K."/>
            <person name="Komine S."/>
            <person name="Tomita M."/>
            <person name="Blaxter M."/>
            <person name="Arakawa K."/>
        </authorList>
    </citation>
    <scope>NUCLEOTIDE SEQUENCE [LARGE SCALE GENOMIC DNA]</scope>
    <source>
        <strain evidence="2">Z151</strain>
    </source>
</reference>
<dbReference type="EMBL" id="MTYJ01000588">
    <property type="protein sequence ID" value="OWA55223.1"/>
    <property type="molecule type" value="Genomic_DNA"/>
</dbReference>
<organism evidence="1 2">
    <name type="scientific">Hypsibius exemplaris</name>
    <name type="common">Freshwater tardigrade</name>
    <dbReference type="NCBI Taxonomy" id="2072580"/>
    <lineage>
        <taxon>Eukaryota</taxon>
        <taxon>Metazoa</taxon>
        <taxon>Ecdysozoa</taxon>
        <taxon>Tardigrada</taxon>
        <taxon>Eutardigrada</taxon>
        <taxon>Parachela</taxon>
        <taxon>Hypsibioidea</taxon>
        <taxon>Hypsibiidae</taxon>
        <taxon>Hypsibius</taxon>
    </lineage>
</organism>
<evidence type="ECO:0000313" key="1">
    <source>
        <dbReference type="EMBL" id="OWA55223.1"/>
    </source>
</evidence>
<proteinExistence type="predicted"/>
<evidence type="ECO:0000313" key="2">
    <source>
        <dbReference type="Proteomes" id="UP000192578"/>
    </source>
</evidence>